<dbReference type="PANTHER" id="PTHR11365:SF23">
    <property type="entry name" value="HYPOTHETICAL 5-OXOPROLINASE (EUROFUNG)-RELATED"/>
    <property type="match status" value="1"/>
</dbReference>
<dbReference type="RefSeq" id="WP_111421062.1">
    <property type="nucleotide sequence ID" value="NZ_NPEX01000187.1"/>
</dbReference>
<evidence type="ECO:0000259" key="2">
    <source>
        <dbReference type="Pfam" id="PF05378"/>
    </source>
</evidence>
<dbReference type="Pfam" id="PF05378">
    <property type="entry name" value="Hydant_A_N"/>
    <property type="match status" value="1"/>
</dbReference>
<reference evidence="4 5" key="1">
    <citation type="submission" date="2017-07" db="EMBL/GenBank/DDBJ databases">
        <title>Draft Genome Sequences of Select Purple Nonsulfur Bacteria.</title>
        <authorList>
            <person name="Lasarre B."/>
            <person name="Mckinlay J.B."/>
        </authorList>
    </citation>
    <scope>NUCLEOTIDE SEQUENCE [LARGE SCALE GENOMIC DNA]</scope>
    <source>
        <strain evidence="4 5">DSM 5909</strain>
    </source>
</reference>
<sequence>MTQGATELGATHPRLRIGIDTGGTFTDIVAVDAASGAMRVTKVASTPKNPAIGLVRGVVEILKAGDAGIADVAGLAHGTTVATNALLQGAIDSLGLIVTEGFRHILEIARQSVPDGYGNSYFWVKPERLVPLHRVKEVGGRMDFLGRELRPLDEESVRAAARAFKAQDIQAIGICLIHAYANPDHERRVAAIVAEEYPEAVLSLSCEVLPEYREYERTVTTLVDAFVKPHVGRYLRRIADELGAELREKPFLVMQSSGGVAGAEQVMRKPITTALSGPAAGALGSAVIAELAGFPDLVTLDAGGTSTDLCLIEGGRPTVTNGGSVGPFPVRVPMIDIKTIGTGGGSIAWISREGYLRVGPKSAGADPGPMCYPNGGAEPTITDANLVLGRIPPALIGGGIPLDRERARAGLAALAARLPGGMSPERLAEGIIEIANWNQANAIRQMTIQRGIDPRDFALLSFGGSGPAQSPAVMALIGMKACIVPPNPGNLSAFGLLAVDWRTDHIATKVMPESAIDPVVLAATYRGLEEDARSTLERDGIAADRVRLVREADVRYAGQSMEVRVVAPAGPVDEAFVAGLIDAFHAAHEKTFGYNYAGRQKVELVNFTVSGFGVIERPAMPKLPPRRGAAPVPARRPVWFDGAFVDTPVFSRATLAPGETIVGPLVVEEFGSTTVVYPGQALTVDPHGILIVTSARGGEGAR</sequence>
<feature type="domain" description="Hydantoinase A/oxoprolinase" evidence="1">
    <location>
        <begin position="217"/>
        <end position="504"/>
    </location>
</feature>
<proteinExistence type="predicted"/>
<evidence type="ECO:0000313" key="4">
    <source>
        <dbReference type="EMBL" id="RAI41466.1"/>
    </source>
</evidence>
<dbReference type="OrthoDB" id="9759608at2"/>
<dbReference type="Proteomes" id="UP000249130">
    <property type="component" value="Unassembled WGS sequence"/>
</dbReference>
<comment type="caution">
    <text evidence="4">The sequence shown here is derived from an EMBL/GenBank/DDBJ whole genome shotgun (WGS) entry which is preliminary data.</text>
</comment>
<feature type="domain" description="Acetophenone carboxylase-like C-terminal" evidence="3">
    <location>
        <begin position="521"/>
        <end position="690"/>
    </location>
</feature>
<dbReference type="InterPro" id="IPR008040">
    <property type="entry name" value="Hydant_A_N"/>
</dbReference>
<gene>
    <name evidence="4" type="ORF">CH341_21555</name>
</gene>
<dbReference type="GO" id="GO:0017168">
    <property type="term" value="F:5-oxoprolinase (ATP-hydrolyzing) activity"/>
    <property type="evidence" value="ECO:0007669"/>
    <property type="project" value="TreeGrafter"/>
</dbReference>
<dbReference type="Pfam" id="PF01968">
    <property type="entry name" value="Hydantoinase_A"/>
    <property type="match status" value="1"/>
</dbReference>
<accession>A0A327KTV1</accession>
<organism evidence="4 5">
    <name type="scientific">Rhodoplanes roseus</name>
    <dbReference type="NCBI Taxonomy" id="29409"/>
    <lineage>
        <taxon>Bacteria</taxon>
        <taxon>Pseudomonadati</taxon>
        <taxon>Pseudomonadota</taxon>
        <taxon>Alphaproteobacteria</taxon>
        <taxon>Hyphomicrobiales</taxon>
        <taxon>Nitrobacteraceae</taxon>
        <taxon>Rhodoplanes</taxon>
    </lineage>
</organism>
<dbReference type="InterPro" id="IPR045079">
    <property type="entry name" value="Oxoprolinase-like"/>
</dbReference>
<evidence type="ECO:0000313" key="5">
    <source>
        <dbReference type="Proteomes" id="UP000249130"/>
    </source>
</evidence>
<evidence type="ECO:0000259" key="3">
    <source>
        <dbReference type="Pfam" id="PF19278"/>
    </source>
</evidence>
<evidence type="ECO:0000259" key="1">
    <source>
        <dbReference type="Pfam" id="PF01968"/>
    </source>
</evidence>
<dbReference type="InterPro" id="IPR002821">
    <property type="entry name" value="Hydantoinase_A"/>
</dbReference>
<dbReference type="PANTHER" id="PTHR11365">
    <property type="entry name" value="5-OXOPROLINASE RELATED"/>
    <property type="match status" value="1"/>
</dbReference>
<dbReference type="InterPro" id="IPR049517">
    <property type="entry name" value="ACX-like_C"/>
</dbReference>
<protein>
    <submittedName>
        <fullName evidence="4">5-oxoprolinase</fullName>
    </submittedName>
</protein>
<keyword evidence="5" id="KW-1185">Reference proteome</keyword>
<dbReference type="Pfam" id="PF19278">
    <property type="entry name" value="Hydant_A_C"/>
    <property type="match status" value="1"/>
</dbReference>
<dbReference type="InterPro" id="IPR043129">
    <property type="entry name" value="ATPase_NBD"/>
</dbReference>
<dbReference type="GO" id="GO:0006749">
    <property type="term" value="P:glutathione metabolic process"/>
    <property type="evidence" value="ECO:0007669"/>
    <property type="project" value="TreeGrafter"/>
</dbReference>
<dbReference type="GO" id="GO:0005829">
    <property type="term" value="C:cytosol"/>
    <property type="evidence" value="ECO:0007669"/>
    <property type="project" value="TreeGrafter"/>
</dbReference>
<dbReference type="SUPFAM" id="SSF53067">
    <property type="entry name" value="Actin-like ATPase domain"/>
    <property type="match status" value="1"/>
</dbReference>
<name>A0A327KTV1_9BRAD</name>
<dbReference type="AlphaFoldDB" id="A0A327KTV1"/>
<dbReference type="EMBL" id="NPEX01000187">
    <property type="protein sequence ID" value="RAI41466.1"/>
    <property type="molecule type" value="Genomic_DNA"/>
</dbReference>
<feature type="domain" description="Hydantoinase/oxoprolinase N-terminal" evidence="2">
    <location>
        <begin position="16"/>
        <end position="196"/>
    </location>
</feature>